<organism evidence="3">
    <name type="scientific">Laccaria bicolor (strain S238N-H82 / ATCC MYA-4686)</name>
    <name type="common">Bicoloured deceiver</name>
    <name type="synonym">Laccaria laccata var. bicolor</name>
    <dbReference type="NCBI Taxonomy" id="486041"/>
    <lineage>
        <taxon>Eukaryota</taxon>
        <taxon>Fungi</taxon>
        <taxon>Dikarya</taxon>
        <taxon>Basidiomycota</taxon>
        <taxon>Agaricomycotina</taxon>
        <taxon>Agaricomycetes</taxon>
        <taxon>Agaricomycetidae</taxon>
        <taxon>Agaricales</taxon>
        <taxon>Agaricineae</taxon>
        <taxon>Hydnangiaceae</taxon>
        <taxon>Laccaria</taxon>
    </lineage>
</organism>
<evidence type="ECO:0000256" key="1">
    <source>
        <dbReference type="SAM" id="MobiDB-lite"/>
    </source>
</evidence>
<name>B0DSM9_LACBS</name>
<feature type="compositionally biased region" description="Low complexity" evidence="1">
    <location>
        <begin position="40"/>
        <end position="61"/>
    </location>
</feature>
<dbReference type="Proteomes" id="UP000001194">
    <property type="component" value="Unassembled WGS sequence"/>
</dbReference>
<reference evidence="2 3" key="1">
    <citation type="journal article" date="2008" name="Nature">
        <title>The genome of Laccaria bicolor provides insights into mycorrhizal symbiosis.</title>
        <authorList>
            <person name="Martin F."/>
            <person name="Aerts A."/>
            <person name="Ahren D."/>
            <person name="Brun A."/>
            <person name="Danchin E.G.J."/>
            <person name="Duchaussoy F."/>
            <person name="Gibon J."/>
            <person name="Kohler A."/>
            <person name="Lindquist E."/>
            <person name="Pereda V."/>
            <person name="Salamov A."/>
            <person name="Shapiro H.J."/>
            <person name="Wuyts J."/>
            <person name="Blaudez D."/>
            <person name="Buee M."/>
            <person name="Brokstein P."/>
            <person name="Canbaeck B."/>
            <person name="Cohen D."/>
            <person name="Courty P.E."/>
            <person name="Coutinho P.M."/>
            <person name="Delaruelle C."/>
            <person name="Detter J.C."/>
            <person name="Deveau A."/>
            <person name="DiFazio S."/>
            <person name="Duplessis S."/>
            <person name="Fraissinet-Tachet L."/>
            <person name="Lucic E."/>
            <person name="Frey-Klett P."/>
            <person name="Fourrey C."/>
            <person name="Feussner I."/>
            <person name="Gay G."/>
            <person name="Grimwood J."/>
            <person name="Hoegger P.J."/>
            <person name="Jain P."/>
            <person name="Kilaru S."/>
            <person name="Labbe J."/>
            <person name="Lin Y.C."/>
            <person name="Legue V."/>
            <person name="Le Tacon F."/>
            <person name="Marmeisse R."/>
            <person name="Melayah D."/>
            <person name="Montanini B."/>
            <person name="Muratet M."/>
            <person name="Nehls U."/>
            <person name="Niculita-Hirzel H."/>
            <person name="Oudot-Le Secq M.P."/>
            <person name="Peter M."/>
            <person name="Quesneville H."/>
            <person name="Rajashekar B."/>
            <person name="Reich M."/>
            <person name="Rouhier N."/>
            <person name="Schmutz J."/>
            <person name="Yin T."/>
            <person name="Chalot M."/>
            <person name="Henrissat B."/>
            <person name="Kuees U."/>
            <person name="Lucas S."/>
            <person name="Van de Peer Y."/>
            <person name="Podila G.K."/>
            <person name="Polle A."/>
            <person name="Pukkila P.J."/>
            <person name="Richardson P.M."/>
            <person name="Rouze P."/>
            <person name="Sanders I.R."/>
            <person name="Stajich J.E."/>
            <person name="Tunlid A."/>
            <person name="Tuskan G."/>
            <person name="Grigoriev I.V."/>
        </authorList>
    </citation>
    <scope>NUCLEOTIDE SEQUENCE [LARGE SCALE GENOMIC DNA]</scope>
    <source>
        <strain evidence="3">S238N-H82 / ATCC MYA-4686</strain>
    </source>
</reference>
<dbReference type="OrthoDB" id="3048394at2759"/>
<accession>B0DSM9</accession>
<evidence type="ECO:0000313" key="3">
    <source>
        <dbReference type="Proteomes" id="UP000001194"/>
    </source>
</evidence>
<dbReference type="GeneID" id="6082732"/>
<keyword evidence="3" id="KW-1185">Reference proteome</keyword>
<dbReference type="EMBL" id="DS547131">
    <property type="protein sequence ID" value="EDR02350.1"/>
    <property type="molecule type" value="Genomic_DNA"/>
</dbReference>
<gene>
    <name evidence="2" type="ORF">LACBIDRAFT_309606</name>
</gene>
<proteinExistence type="predicted"/>
<evidence type="ECO:0000313" key="2">
    <source>
        <dbReference type="EMBL" id="EDR02350.1"/>
    </source>
</evidence>
<sequence>MYSERRHTVQEYLRVELGASGDVITPPPLVAARLRRFGRTTPQSAQSNSSSQSPTGSGSNSKRLRNSDDSSPIPLSKRQRRALSIDPFIIQASTPTTKPRPSGTFALLMLLDSSDGDAGITAQEFKALIRRCNACSLYMTKRVFNDHVCQKVNISTQGNEVIDLTGDDD</sequence>
<dbReference type="KEGG" id="lbc:LACBIDRAFT_309606"/>
<dbReference type="AlphaFoldDB" id="B0DSM9"/>
<dbReference type="InParanoid" id="B0DSM9"/>
<protein>
    <submittedName>
        <fullName evidence="2">Predicted protein</fullName>
    </submittedName>
</protein>
<dbReference type="RefSeq" id="XP_001887027.1">
    <property type="nucleotide sequence ID" value="XM_001886992.1"/>
</dbReference>
<feature type="region of interest" description="Disordered" evidence="1">
    <location>
        <begin position="38"/>
        <end position="80"/>
    </location>
</feature>
<dbReference type="HOGENOM" id="CLU_1578797_0_0_1"/>